<dbReference type="InterPro" id="IPR027231">
    <property type="entry name" value="Semaphorin"/>
</dbReference>
<dbReference type="GO" id="GO:0005886">
    <property type="term" value="C:plasma membrane"/>
    <property type="evidence" value="ECO:0007669"/>
    <property type="project" value="TreeGrafter"/>
</dbReference>
<keyword evidence="10 16" id="KW-0472">Membrane</keyword>
<keyword evidence="4" id="KW-0597">Phosphoprotein</keyword>
<dbReference type="PANTHER" id="PTHR11036:SF17">
    <property type="entry name" value="SEMAPHORIN-4G"/>
    <property type="match status" value="1"/>
</dbReference>
<dbReference type="PROSITE" id="PS50835">
    <property type="entry name" value="IG_LIKE"/>
    <property type="match status" value="1"/>
</dbReference>
<feature type="domain" description="Sema" evidence="19">
    <location>
        <begin position="36"/>
        <end position="505"/>
    </location>
</feature>
<evidence type="ECO:0000256" key="9">
    <source>
        <dbReference type="ARBA" id="ARBA00022989"/>
    </source>
</evidence>
<dbReference type="SUPFAM" id="SSF101912">
    <property type="entry name" value="Sema domain"/>
    <property type="match status" value="1"/>
</dbReference>
<dbReference type="GO" id="GO:0045499">
    <property type="term" value="F:chemorepellent activity"/>
    <property type="evidence" value="ECO:0007669"/>
    <property type="project" value="TreeGrafter"/>
</dbReference>
<proteinExistence type="inferred from homology"/>
<dbReference type="GO" id="GO:0007411">
    <property type="term" value="P:axon guidance"/>
    <property type="evidence" value="ECO:0007669"/>
    <property type="project" value="TreeGrafter"/>
</dbReference>
<organism evidence="20 21">
    <name type="scientific">Crocodylus porosus</name>
    <name type="common">Saltwater crocodile</name>
    <name type="synonym">Estuarine crocodile</name>
    <dbReference type="NCBI Taxonomy" id="8502"/>
    <lineage>
        <taxon>Eukaryota</taxon>
        <taxon>Metazoa</taxon>
        <taxon>Chordata</taxon>
        <taxon>Craniata</taxon>
        <taxon>Vertebrata</taxon>
        <taxon>Euteleostomi</taxon>
        <taxon>Archelosauria</taxon>
        <taxon>Archosauria</taxon>
        <taxon>Crocodylia</taxon>
        <taxon>Longirostres</taxon>
        <taxon>Crocodylidae</taxon>
        <taxon>Crocodylus</taxon>
    </lineage>
</organism>
<dbReference type="Gene3D" id="3.30.1680.10">
    <property type="entry name" value="ligand-binding face of the semaphorins, domain 2"/>
    <property type="match status" value="1"/>
</dbReference>
<evidence type="ECO:0000256" key="3">
    <source>
        <dbReference type="ARBA" id="ARBA00022473"/>
    </source>
</evidence>
<reference evidence="20" key="1">
    <citation type="submission" date="2025-08" db="UniProtKB">
        <authorList>
            <consortium name="Ensembl"/>
        </authorList>
    </citation>
    <scope>IDENTIFICATION</scope>
</reference>
<evidence type="ECO:0000256" key="13">
    <source>
        <dbReference type="ARBA" id="ARBA00023319"/>
    </source>
</evidence>
<evidence type="ECO:0000256" key="15">
    <source>
        <dbReference type="SAM" id="MobiDB-lite"/>
    </source>
</evidence>
<dbReference type="InterPro" id="IPR002165">
    <property type="entry name" value="Plexin_repeat"/>
</dbReference>
<dbReference type="GO" id="GO:0001755">
    <property type="term" value="P:neural crest cell migration"/>
    <property type="evidence" value="ECO:0007669"/>
    <property type="project" value="TreeGrafter"/>
</dbReference>
<dbReference type="GO" id="GO:0030215">
    <property type="term" value="F:semaphorin receptor binding"/>
    <property type="evidence" value="ECO:0007669"/>
    <property type="project" value="InterPro"/>
</dbReference>
<feature type="transmembrane region" description="Helical" evidence="16">
    <location>
        <begin position="675"/>
        <end position="698"/>
    </location>
</feature>
<dbReference type="SMART" id="SM00423">
    <property type="entry name" value="PSI"/>
    <property type="match status" value="1"/>
</dbReference>
<keyword evidence="3" id="KW-0217">Developmental protein</keyword>
<dbReference type="Ensembl" id="ENSCPRT00005021731.1">
    <property type="protein sequence ID" value="ENSCPRP00005018558.1"/>
    <property type="gene ID" value="ENSCPRG00005012989.1"/>
</dbReference>
<dbReference type="PANTHER" id="PTHR11036">
    <property type="entry name" value="SEMAPHORIN"/>
    <property type="match status" value="1"/>
</dbReference>
<evidence type="ECO:0000313" key="20">
    <source>
        <dbReference type="Ensembl" id="ENSCPRP00005018558.1"/>
    </source>
</evidence>
<dbReference type="RefSeq" id="XP_019411583.1">
    <property type="nucleotide sequence ID" value="XM_019556038.1"/>
</dbReference>
<keyword evidence="21" id="KW-1185">Reference proteome</keyword>
<accession>A0A7M4F4F1</accession>
<evidence type="ECO:0000256" key="12">
    <source>
        <dbReference type="ARBA" id="ARBA00023180"/>
    </source>
</evidence>
<dbReference type="OrthoDB" id="9988752at2759"/>
<evidence type="ECO:0000256" key="8">
    <source>
        <dbReference type="ARBA" id="ARBA00022902"/>
    </source>
</evidence>
<protein>
    <submittedName>
        <fullName evidence="20">Semaphorin 4G</fullName>
    </submittedName>
</protein>
<name>A0A7M4F4F1_CROPO</name>
<dbReference type="Pfam" id="PF01403">
    <property type="entry name" value="Sema"/>
    <property type="match status" value="1"/>
</dbReference>
<keyword evidence="5 16" id="KW-0812">Transmembrane</keyword>
<comment type="subcellular location">
    <subcellularLocation>
        <location evidence="1">Membrane</location>
        <topology evidence="1">Single-pass type I membrane protein</topology>
    </subcellularLocation>
</comment>
<feature type="signal peptide" evidence="17">
    <location>
        <begin position="1"/>
        <end position="21"/>
    </location>
</feature>
<dbReference type="InterPro" id="IPR036352">
    <property type="entry name" value="Semap_dom_sf"/>
</dbReference>
<evidence type="ECO:0000256" key="1">
    <source>
        <dbReference type="ARBA" id="ARBA00004479"/>
    </source>
</evidence>
<keyword evidence="8" id="KW-0524">Neurogenesis</keyword>
<feature type="region of interest" description="Disordered" evidence="15">
    <location>
        <begin position="745"/>
        <end position="771"/>
    </location>
</feature>
<dbReference type="PROSITE" id="PS51004">
    <property type="entry name" value="SEMA"/>
    <property type="match status" value="1"/>
</dbReference>
<comment type="caution">
    <text evidence="14">Lacks conserved residue(s) required for the propagation of feature annotation.</text>
</comment>
<dbReference type="SUPFAM" id="SSF103575">
    <property type="entry name" value="Plexin repeat"/>
    <property type="match status" value="1"/>
</dbReference>
<sequence>MRRHVAHLLLALSAAVAVAVGYPSRRSVPDLDATPRLTVTYKELSHVERFGAGAHNYTTLLLEDERGILYVGARGAVFALNASAIGDGSHRTIQWEASPEKRADCLKKGKNNKTECFNHVRFLQRLNGTHLYACGTYAFHPLCAAIDADRFVLPGLLEEGKEKCPYDPARGYTGLIVDGGLYTATRYEFRSLPDVRRNLHQRPLKTEESPLHWLDDAEFVASALVRESERSPVGDDDKIYFFFTERAGEEGAALFSKGQAARIARVARVCKGDVGGQKILQRKWTTFLKARLACYVPYYELLQSVCSLDGSAWPSTVFYAAFTLAPQWRSMEVSAVCRYDLSALQRAFDGPYMEYQDAARKWARYEGEVPEPRPGACITARVRRGGFNSSQDLPNVVLDFVKLHPLVWEEVGPAGGAPLLLKKGARYTHVAADRVLALDGRLYDVLFLGTGDGWLHRAVVVGSGVHIIEELQVFKDPQPVENLVISKAQRSVYVGAAGGVVQLPLAACARYSSCYDCVLARDPYCAWDGARCAHLDGAPHRAQLVQDMQRGNEGCGNDSNPATAAWKTRKVLRGDDVLLPCDQPSNLARAVWRVNGSVVATPGAHFRVGVDGLLVTGTLPEHSGDYACYAEENGLHSLLAAYALAVLPAPVLPPPLPSAPLVPRAAGQALPDPRFLYIAAITVLGGLCLVLSTVLLYVACLQRRRGKYVLGDPRAATVELQTVSAGCLAKSRDAVRDDGCLQIIPGEAPPPAPPPPPPPLPPAETPNGLSALPSVLRKMNGNSYMLLRQQDEPSTAAPLCPSSFAEELSKILEKRKHSQLVEKPDESSV</sequence>
<evidence type="ECO:0000256" key="6">
    <source>
        <dbReference type="ARBA" id="ARBA00022729"/>
    </source>
</evidence>
<keyword evidence="12" id="KW-0325">Glycoprotein</keyword>
<gene>
    <name evidence="20" type="primary">SEMA4G</name>
</gene>
<dbReference type="GO" id="GO:0030335">
    <property type="term" value="P:positive regulation of cell migration"/>
    <property type="evidence" value="ECO:0007669"/>
    <property type="project" value="TreeGrafter"/>
</dbReference>
<dbReference type="FunFam" id="2.130.10.10:FF:000033">
    <property type="entry name" value="Semaphorin 4B"/>
    <property type="match status" value="1"/>
</dbReference>
<keyword evidence="6 17" id="KW-0732">Signal</keyword>
<dbReference type="Pfam" id="PF01437">
    <property type="entry name" value="PSI"/>
    <property type="match status" value="1"/>
</dbReference>
<dbReference type="OMA" id="SGPYMEY"/>
<dbReference type="InterPro" id="IPR036179">
    <property type="entry name" value="Ig-like_dom_sf"/>
</dbReference>
<comment type="similarity">
    <text evidence="2">Belongs to the semaphorin family.</text>
</comment>
<dbReference type="SUPFAM" id="SSF48726">
    <property type="entry name" value="Immunoglobulin"/>
    <property type="match status" value="1"/>
</dbReference>
<evidence type="ECO:0000313" key="21">
    <source>
        <dbReference type="Proteomes" id="UP000594220"/>
    </source>
</evidence>
<dbReference type="InterPro" id="IPR015943">
    <property type="entry name" value="WD40/YVTN_repeat-like_dom_sf"/>
</dbReference>
<dbReference type="InterPro" id="IPR001627">
    <property type="entry name" value="Semap_dom"/>
</dbReference>
<evidence type="ECO:0000256" key="2">
    <source>
        <dbReference type="ARBA" id="ARBA00009492"/>
    </source>
</evidence>
<dbReference type="GO" id="GO:0071526">
    <property type="term" value="P:semaphorin-plexin signaling pathway"/>
    <property type="evidence" value="ECO:0007669"/>
    <property type="project" value="TreeGrafter"/>
</dbReference>
<evidence type="ECO:0000256" key="4">
    <source>
        <dbReference type="ARBA" id="ARBA00022553"/>
    </source>
</evidence>
<evidence type="ECO:0000256" key="17">
    <source>
        <dbReference type="SAM" id="SignalP"/>
    </source>
</evidence>
<dbReference type="InterPro" id="IPR016201">
    <property type="entry name" value="PSI"/>
</dbReference>
<feature type="compositionally biased region" description="Pro residues" evidence="15">
    <location>
        <begin position="747"/>
        <end position="764"/>
    </location>
</feature>
<dbReference type="InterPro" id="IPR007110">
    <property type="entry name" value="Ig-like_dom"/>
</dbReference>
<evidence type="ECO:0000256" key="7">
    <source>
        <dbReference type="ARBA" id="ARBA00022782"/>
    </source>
</evidence>
<dbReference type="Gene3D" id="2.130.10.10">
    <property type="entry name" value="YVTN repeat-like/Quinoprotein amine dehydrogenase"/>
    <property type="match status" value="1"/>
</dbReference>
<evidence type="ECO:0000256" key="11">
    <source>
        <dbReference type="ARBA" id="ARBA00023157"/>
    </source>
</evidence>
<dbReference type="SMART" id="SM00630">
    <property type="entry name" value="Sema"/>
    <property type="match status" value="1"/>
</dbReference>
<feature type="domain" description="Ig-like" evidence="18">
    <location>
        <begin position="561"/>
        <end position="645"/>
    </location>
</feature>
<evidence type="ECO:0000256" key="14">
    <source>
        <dbReference type="PROSITE-ProRule" id="PRU00352"/>
    </source>
</evidence>
<keyword evidence="11" id="KW-1015">Disulfide bond</keyword>
<feature type="chain" id="PRO_5029491073" evidence="17">
    <location>
        <begin position="22"/>
        <end position="829"/>
    </location>
</feature>
<dbReference type="KEGG" id="cpoo:109324137"/>
<dbReference type="GeneID" id="109324137"/>
<dbReference type="Gene3D" id="2.60.40.10">
    <property type="entry name" value="Immunoglobulins"/>
    <property type="match status" value="1"/>
</dbReference>
<keyword evidence="9 16" id="KW-1133">Transmembrane helix</keyword>
<evidence type="ECO:0000256" key="10">
    <source>
        <dbReference type="ARBA" id="ARBA00023136"/>
    </source>
</evidence>
<keyword evidence="13" id="KW-0393">Immunoglobulin domain</keyword>
<evidence type="ECO:0000256" key="5">
    <source>
        <dbReference type="ARBA" id="ARBA00022692"/>
    </source>
</evidence>
<keyword evidence="7" id="KW-0221">Differentiation</keyword>
<dbReference type="GeneTree" id="ENSGT00940000157186"/>
<evidence type="ECO:0000259" key="19">
    <source>
        <dbReference type="PROSITE" id="PS51004"/>
    </source>
</evidence>
<reference evidence="20" key="2">
    <citation type="submission" date="2025-09" db="UniProtKB">
        <authorList>
            <consortium name="Ensembl"/>
        </authorList>
    </citation>
    <scope>IDENTIFICATION</scope>
</reference>
<dbReference type="CTD" id="57715"/>
<dbReference type="Proteomes" id="UP000594220">
    <property type="component" value="Unplaced"/>
</dbReference>
<evidence type="ECO:0000256" key="16">
    <source>
        <dbReference type="SAM" id="Phobius"/>
    </source>
</evidence>
<evidence type="ECO:0000259" key="18">
    <source>
        <dbReference type="PROSITE" id="PS50835"/>
    </source>
</evidence>
<dbReference type="InterPro" id="IPR013783">
    <property type="entry name" value="Ig-like_fold"/>
</dbReference>
<dbReference type="AlphaFoldDB" id="A0A7M4F4F1"/>